<dbReference type="Pfam" id="PF01023">
    <property type="entry name" value="S_100"/>
    <property type="match status" value="1"/>
</dbReference>
<dbReference type="Proteomes" id="UP001178461">
    <property type="component" value="Chromosome 16"/>
</dbReference>
<dbReference type="GO" id="GO:0005737">
    <property type="term" value="C:cytoplasm"/>
    <property type="evidence" value="ECO:0007669"/>
    <property type="project" value="TreeGrafter"/>
</dbReference>
<feature type="domain" description="EF-hand" evidence="4">
    <location>
        <begin position="65"/>
        <end position="100"/>
    </location>
</feature>
<sequence>MCSYEFPGCYQKPFRMSKPKTQLQQLAEQYIEIYHTYSGNSDSLDKQAFKKMLDEQFPDTDESPLKQQKRDQLFVEADINKDGKLSFAEVGRLVAKFIAETHEKLHKKHRKKKYCGCGKETLSLITDRGCQPKTFKMSKSKTQMQVLADQLIDVFHKYAGQSDTLDKQEFKKMILEQFPDCVECPRKKQAKEQLFNELDTNKDNVVNFEEWTRLVGRFLHCSHEKFHQQHGGQQQQQQQPQQQ</sequence>
<evidence type="ECO:0000256" key="2">
    <source>
        <dbReference type="ARBA" id="ARBA00022723"/>
    </source>
</evidence>
<dbReference type="GO" id="GO:0070062">
    <property type="term" value="C:extracellular exosome"/>
    <property type="evidence" value="ECO:0007669"/>
    <property type="project" value="TreeGrafter"/>
</dbReference>
<dbReference type="InterPro" id="IPR002048">
    <property type="entry name" value="EF_hand_dom"/>
</dbReference>
<proteinExistence type="inferred from homology"/>
<evidence type="ECO:0000313" key="5">
    <source>
        <dbReference type="EMBL" id="CAI5798414.1"/>
    </source>
</evidence>
<evidence type="ECO:0000259" key="4">
    <source>
        <dbReference type="PROSITE" id="PS50222"/>
    </source>
</evidence>
<accession>A0AA35PS50</accession>
<keyword evidence="2" id="KW-0479">Metal-binding</keyword>
<comment type="similarity">
    <text evidence="1">Belongs to the S-100 family.</text>
</comment>
<evidence type="ECO:0000256" key="1">
    <source>
        <dbReference type="ARBA" id="ARBA00007323"/>
    </source>
</evidence>
<dbReference type="GO" id="GO:0043542">
    <property type="term" value="P:endothelial cell migration"/>
    <property type="evidence" value="ECO:0007669"/>
    <property type="project" value="TreeGrafter"/>
</dbReference>
<dbReference type="SUPFAM" id="SSF47473">
    <property type="entry name" value="EF-hand"/>
    <property type="match status" value="2"/>
</dbReference>
<keyword evidence="3" id="KW-0106">Calcium</keyword>
<evidence type="ECO:0000256" key="3">
    <source>
        <dbReference type="ARBA" id="ARBA00022837"/>
    </source>
</evidence>
<dbReference type="PANTHER" id="PTHR11639">
    <property type="entry name" value="S100 CALCIUM-BINDING PROTEIN"/>
    <property type="match status" value="1"/>
</dbReference>
<keyword evidence="6" id="KW-1185">Reference proteome</keyword>
<dbReference type="PANTHER" id="PTHR11639:SF134">
    <property type="entry name" value="PROTEIN S100-A1-RELATED"/>
    <property type="match status" value="1"/>
</dbReference>
<dbReference type="SMART" id="SM01394">
    <property type="entry name" value="S_100"/>
    <property type="match status" value="2"/>
</dbReference>
<dbReference type="InterPro" id="IPR013787">
    <property type="entry name" value="S100_Ca-bd_sub"/>
</dbReference>
<dbReference type="Gene3D" id="1.10.238.10">
    <property type="entry name" value="EF-hand"/>
    <property type="match status" value="2"/>
</dbReference>
<reference evidence="5" key="1">
    <citation type="submission" date="2022-12" db="EMBL/GenBank/DDBJ databases">
        <authorList>
            <person name="Alioto T."/>
            <person name="Alioto T."/>
            <person name="Gomez Garrido J."/>
        </authorList>
    </citation>
    <scope>NUCLEOTIDE SEQUENCE</scope>
</reference>
<protein>
    <submittedName>
        <fullName evidence="5">MRP-126</fullName>
    </submittedName>
</protein>
<dbReference type="GO" id="GO:0048306">
    <property type="term" value="F:calcium-dependent protein binding"/>
    <property type="evidence" value="ECO:0007669"/>
    <property type="project" value="TreeGrafter"/>
</dbReference>
<dbReference type="GO" id="GO:0005509">
    <property type="term" value="F:calcium ion binding"/>
    <property type="evidence" value="ECO:0007669"/>
    <property type="project" value="InterPro"/>
</dbReference>
<dbReference type="SMART" id="SM00054">
    <property type="entry name" value="EFh"/>
    <property type="match status" value="2"/>
</dbReference>
<dbReference type="InterPro" id="IPR018247">
    <property type="entry name" value="EF_Hand_1_Ca_BS"/>
</dbReference>
<gene>
    <name evidence="5" type="ORF">PODLI_1B036625</name>
</gene>
<dbReference type="Pfam" id="PF13202">
    <property type="entry name" value="EF-hand_5"/>
    <property type="match status" value="2"/>
</dbReference>
<dbReference type="EMBL" id="OX395143">
    <property type="protein sequence ID" value="CAI5798414.1"/>
    <property type="molecule type" value="Genomic_DNA"/>
</dbReference>
<organism evidence="5 6">
    <name type="scientific">Podarcis lilfordi</name>
    <name type="common">Lilford's wall lizard</name>
    <dbReference type="NCBI Taxonomy" id="74358"/>
    <lineage>
        <taxon>Eukaryota</taxon>
        <taxon>Metazoa</taxon>
        <taxon>Chordata</taxon>
        <taxon>Craniata</taxon>
        <taxon>Vertebrata</taxon>
        <taxon>Euteleostomi</taxon>
        <taxon>Lepidosauria</taxon>
        <taxon>Squamata</taxon>
        <taxon>Bifurcata</taxon>
        <taxon>Unidentata</taxon>
        <taxon>Episquamata</taxon>
        <taxon>Laterata</taxon>
        <taxon>Lacertibaenia</taxon>
        <taxon>Lacertidae</taxon>
        <taxon>Podarcis</taxon>
    </lineage>
</organism>
<feature type="domain" description="EF-hand" evidence="4">
    <location>
        <begin position="186"/>
        <end position="221"/>
    </location>
</feature>
<dbReference type="AlphaFoldDB" id="A0AA35PS50"/>
<dbReference type="PROSITE" id="PS00018">
    <property type="entry name" value="EF_HAND_1"/>
    <property type="match status" value="2"/>
</dbReference>
<name>A0AA35PS50_9SAUR</name>
<evidence type="ECO:0000313" key="6">
    <source>
        <dbReference type="Proteomes" id="UP001178461"/>
    </source>
</evidence>
<dbReference type="InterPro" id="IPR011992">
    <property type="entry name" value="EF-hand-dom_pair"/>
</dbReference>
<dbReference type="PROSITE" id="PS50222">
    <property type="entry name" value="EF_HAND_2"/>
    <property type="match status" value="2"/>
</dbReference>